<name>A0A919T035_9ACTN</name>
<sequence>MQKNQTLVRRLATLALIPVAAFIGLALAAAPAEAAPVSTATLQTQIVKLSNTQRVKAGCKALKVNTNLLRAARGHSKYMATSGSFSHTGARNSTFVTRAKNAGYTAARSENIAYGYRSAAEVVNAWMKSPGHRANLLDCGAKTFAVGVIYASNGNPYYTQDFGSR</sequence>
<feature type="domain" description="SCP" evidence="2">
    <location>
        <begin position="51"/>
        <end position="162"/>
    </location>
</feature>
<dbReference type="SUPFAM" id="SSF55797">
    <property type="entry name" value="PR-1-like"/>
    <property type="match status" value="1"/>
</dbReference>
<proteinExistence type="predicted"/>
<protein>
    <recommendedName>
        <fullName evidence="2">SCP domain-containing protein</fullName>
    </recommendedName>
</protein>
<feature type="signal peptide" evidence="1">
    <location>
        <begin position="1"/>
        <end position="34"/>
    </location>
</feature>
<dbReference type="Gene3D" id="3.40.33.10">
    <property type="entry name" value="CAP"/>
    <property type="match status" value="1"/>
</dbReference>
<organism evidence="3 4">
    <name type="scientific">Winogradskya consettensis</name>
    <dbReference type="NCBI Taxonomy" id="113560"/>
    <lineage>
        <taxon>Bacteria</taxon>
        <taxon>Bacillati</taxon>
        <taxon>Actinomycetota</taxon>
        <taxon>Actinomycetes</taxon>
        <taxon>Micromonosporales</taxon>
        <taxon>Micromonosporaceae</taxon>
        <taxon>Winogradskya</taxon>
    </lineage>
</organism>
<dbReference type="InterPro" id="IPR035940">
    <property type="entry name" value="CAP_sf"/>
</dbReference>
<dbReference type="CDD" id="cd05379">
    <property type="entry name" value="CAP_bacterial"/>
    <property type="match status" value="1"/>
</dbReference>
<accession>A0A919T035</accession>
<dbReference type="PANTHER" id="PTHR31157:SF1">
    <property type="entry name" value="SCP DOMAIN-CONTAINING PROTEIN"/>
    <property type="match status" value="1"/>
</dbReference>
<evidence type="ECO:0000313" key="4">
    <source>
        <dbReference type="Proteomes" id="UP000680865"/>
    </source>
</evidence>
<dbReference type="Proteomes" id="UP000680865">
    <property type="component" value="Unassembled WGS sequence"/>
</dbReference>
<comment type="caution">
    <text evidence="3">The sequence shown here is derived from an EMBL/GenBank/DDBJ whole genome shotgun (WGS) entry which is preliminary data.</text>
</comment>
<evidence type="ECO:0000313" key="3">
    <source>
        <dbReference type="EMBL" id="GIM80208.1"/>
    </source>
</evidence>
<keyword evidence="4" id="KW-1185">Reference proteome</keyword>
<gene>
    <name evidence="3" type="ORF">Aco04nite_69510</name>
</gene>
<dbReference type="InterPro" id="IPR014044">
    <property type="entry name" value="CAP_dom"/>
</dbReference>
<reference evidence="3" key="1">
    <citation type="submission" date="2021-03" db="EMBL/GenBank/DDBJ databases">
        <title>Whole genome shotgun sequence of Actinoplanes consettensis NBRC 14913.</title>
        <authorList>
            <person name="Komaki H."/>
            <person name="Tamura T."/>
        </authorList>
    </citation>
    <scope>NUCLEOTIDE SEQUENCE</scope>
    <source>
        <strain evidence="3">NBRC 14913</strain>
    </source>
</reference>
<dbReference type="EMBL" id="BOQP01000042">
    <property type="protein sequence ID" value="GIM80208.1"/>
    <property type="molecule type" value="Genomic_DNA"/>
</dbReference>
<evidence type="ECO:0000259" key="2">
    <source>
        <dbReference type="Pfam" id="PF00188"/>
    </source>
</evidence>
<dbReference type="Pfam" id="PF00188">
    <property type="entry name" value="CAP"/>
    <property type="match status" value="1"/>
</dbReference>
<dbReference type="PANTHER" id="PTHR31157">
    <property type="entry name" value="SCP DOMAIN-CONTAINING PROTEIN"/>
    <property type="match status" value="1"/>
</dbReference>
<dbReference type="AlphaFoldDB" id="A0A919T035"/>
<evidence type="ECO:0000256" key="1">
    <source>
        <dbReference type="SAM" id="SignalP"/>
    </source>
</evidence>
<feature type="chain" id="PRO_5037248953" description="SCP domain-containing protein" evidence="1">
    <location>
        <begin position="35"/>
        <end position="165"/>
    </location>
</feature>
<keyword evidence="1" id="KW-0732">Signal</keyword>
<dbReference type="RefSeq" id="WP_244876502.1">
    <property type="nucleotide sequence ID" value="NZ_BAAATW010000001.1"/>
</dbReference>